<reference evidence="1 2" key="1">
    <citation type="submission" date="2018-08" db="EMBL/GenBank/DDBJ databases">
        <title>Genome and evolution of the arbuscular mycorrhizal fungus Diversispora epigaea (formerly Glomus versiforme) and its bacterial endosymbionts.</title>
        <authorList>
            <person name="Sun X."/>
            <person name="Fei Z."/>
            <person name="Harrison M."/>
        </authorList>
    </citation>
    <scope>NUCLEOTIDE SEQUENCE [LARGE SCALE GENOMIC DNA]</scope>
    <source>
        <strain evidence="1 2">IT104</strain>
    </source>
</reference>
<organism evidence="1 2">
    <name type="scientific">Diversispora epigaea</name>
    <dbReference type="NCBI Taxonomy" id="1348612"/>
    <lineage>
        <taxon>Eukaryota</taxon>
        <taxon>Fungi</taxon>
        <taxon>Fungi incertae sedis</taxon>
        <taxon>Mucoromycota</taxon>
        <taxon>Glomeromycotina</taxon>
        <taxon>Glomeromycetes</taxon>
        <taxon>Diversisporales</taxon>
        <taxon>Diversisporaceae</taxon>
        <taxon>Diversispora</taxon>
    </lineage>
</organism>
<comment type="caution">
    <text evidence="1">The sequence shown here is derived from an EMBL/GenBank/DDBJ whole genome shotgun (WGS) entry which is preliminary data.</text>
</comment>
<protein>
    <submittedName>
        <fullName evidence="1">Uncharacterized protein</fullName>
    </submittedName>
</protein>
<sequence>MSYKDKSRLTKFTECPSISNSIIKIWVLLEGSLSAVKLKADLSKTKDLDDFKYILKREFKKLENIGLQNILFLDNNNTPIPPDTLLQSLAENTMDIKPLIIRYLISDSNIIINFKFLHNTGECKIPYSSGAWYLLQKEVKKKFKNNNYLKNANIIFLINNNSNDKVNLIENEFHLMTLLKETKSNKSNERILNLKVKIKGKKAFENWKFKEVTHEIYNNEYTNVDAMPKFLIENLPELSLPIEEEEIKYFITNLKNKAFAFHNCIHTNKATVHEYVSIFITIAVKHIRKYKDSTTKLKMESELNGTRGYGNVDYEIKIQNVPILINEVKKQDMEKGVAQNLIQIYTAGEKLLGKRKRDEPVNLFGIVTMGDIWRFIYLSGTLQNPIAKITEEIRCNCFGNDYQEAKKVVLYIAQLLQAQADMLKNNNNYEERNNKHIKKIGSD</sequence>
<evidence type="ECO:0000313" key="2">
    <source>
        <dbReference type="Proteomes" id="UP000266861"/>
    </source>
</evidence>
<accession>A0A397J6D6</accession>
<gene>
    <name evidence="1" type="ORF">Glove_137g108</name>
</gene>
<dbReference type="AlphaFoldDB" id="A0A397J6D6"/>
<name>A0A397J6D6_9GLOM</name>
<dbReference type="OrthoDB" id="2367745at2759"/>
<dbReference type="Proteomes" id="UP000266861">
    <property type="component" value="Unassembled WGS sequence"/>
</dbReference>
<proteinExistence type="predicted"/>
<evidence type="ECO:0000313" key="1">
    <source>
        <dbReference type="EMBL" id="RHZ80360.1"/>
    </source>
</evidence>
<dbReference type="EMBL" id="PQFF01000128">
    <property type="protein sequence ID" value="RHZ80360.1"/>
    <property type="molecule type" value="Genomic_DNA"/>
</dbReference>
<keyword evidence="2" id="KW-1185">Reference proteome</keyword>